<accession>A0A7J6J5N1</accession>
<evidence type="ECO:0000256" key="1">
    <source>
        <dbReference type="SAM" id="MobiDB-lite"/>
    </source>
</evidence>
<proteinExistence type="predicted"/>
<evidence type="ECO:0000313" key="3">
    <source>
        <dbReference type="Proteomes" id="UP000011096"/>
    </source>
</evidence>
<name>A0A7J6J5N1_COLFN</name>
<dbReference type="InParanoid" id="A0A7J6J5N1"/>
<dbReference type="AlphaFoldDB" id="A0A7J6J5N1"/>
<feature type="compositionally biased region" description="Polar residues" evidence="1">
    <location>
        <begin position="52"/>
        <end position="67"/>
    </location>
</feature>
<gene>
    <name evidence="2" type="ORF">CGGC5_v008125</name>
</gene>
<feature type="region of interest" description="Disordered" evidence="1">
    <location>
        <begin position="85"/>
        <end position="112"/>
    </location>
</feature>
<keyword evidence="3" id="KW-1185">Reference proteome</keyword>
<sequence length="112" mass="12374">MDDPRSRLHQPLGTRTLESEDDFGQTIRLDYPILLVGSLSETLHIEPPCAPWQSNDGQPNNNRSSIASPRARKKACATIAVFKHADRPAGRDTGGPLFRNAVFKPKHSSLKT</sequence>
<organism evidence="2 3">
    <name type="scientific">Colletotrichum fructicola (strain Nara gc5)</name>
    <name type="common">Anthracnose fungus</name>
    <name type="synonym">Colletotrichum gloeosporioides (strain Nara gc5)</name>
    <dbReference type="NCBI Taxonomy" id="1213859"/>
    <lineage>
        <taxon>Eukaryota</taxon>
        <taxon>Fungi</taxon>
        <taxon>Dikarya</taxon>
        <taxon>Ascomycota</taxon>
        <taxon>Pezizomycotina</taxon>
        <taxon>Sordariomycetes</taxon>
        <taxon>Hypocreomycetidae</taxon>
        <taxon>Glomerellales</taxon>
        <taxon>Glomerellaceae</taxon>
        <taxon>Colletotrichum</taxon>
        <taxon>Colletotrichum gloeosporioides species complex</taxon>
    </lineage>
</organism>
<evidence type="ECO:0000313" key="2">
    <source>
        <dbReference type="EMBL" id="KAF4484199.1"/>
    </source>
</evidence>
<dbReference type="EMBL" id="ANPB02000004">
    <property type="protein sequence ID" value="KAF4484199.1"/>
    <property type="molecule type" value="Genomic_DNA"/>
</dbReference>
<dbReference type="RefSeq" id="XP_066008670.1">
    <property type="nucleotide sequence ID" value="XM_066151968.1"/>
</dbReference>
<comment type="caution">
    <text evidence="2">The sequence shown here is derived from an EMBL/GenBank/DDBJ whole genome shotgun (WGS) entry which is preliminary data.</text>
</comment>
<feature type="region of interest" description="Disordered" evidence="1">
    <location>
        <begin position="46"/>
        <end position="71"/>
    </location>
</feature>
<protein>
    <submittedName>
        <fullName evidence="2">Uncharacterized protein</fullName>
    </submittedName>
</protein>
<dbReference type="GeneID" id="90979985"/>
<reference evidence="2 3" key="1">
    <citation type="submission" date="2012-08" db="EMBL/GenBank/DDBJ databases">
        <authorList>
            <person name="Gan P.H.P."/>
            <person name="Ikeda K."/>
            <person name="Irieda H."/>
            <person name="Narusaka M."/>
            <person name="O'Connell R.J."/>
            <person name="Narusaka Y."/>
            <person name="Takano Y."/>
            <person name="Kubo Y."/>
            <person name="Shirasu K."/>
        </authorList>
    </citation>
    <scope>NUCLEOTIDE SEQUENCE [LARGE SCALE GENOMIC DNA]</scope>
    <source>
        <strain evidence="2 3">Nara gc5</strain>
    </source>
</reference>
<dbReference type="Proteomes" id="UP000011096">
    <property type="component" value="Unassembled WGS sequence"/>
</dbReference>
<reference evidence="2 3" key="2">
    <citation type="submission" date="2020-04" db="EMBL/GenBank/DDBJ databases">
        <title>Genome sequencing and assembly of multiple isolates from the Colletotrichum gloeosporioides species complex.</title>
        <authorList>
            <person name="Gan P."/>
            <person name="Shirasu K."/>
        </authorList>
    </citation>
    <scope>NUCLEOTIDE SEQUENCE [LARGE SCALE GENOMIC DNA]</scope>
    <source>
        <strain evidence="2 3">Nara gc5</strain>
    </source>
</reference>